<dbReference type="InterPro" id="IPR013786">
    <property type="entry name" value="AcylCoA_DH/ox_N"/>
</dbReference>
<keyword evidence="3" id="KW-1185">Reference proteome</keyword>
<comment type="caution">
    <text evidence="2">The sequence shown here is derived from an EMBL/GenBank/DDBJ whole genome shotgun (WGS) entry which is preliminary data.</text>
</comment>
<sequence length="83" mass="9508">MATVNYFLTEEQQMIKELARQIAREKIIPVRAELDEKEEFPWSIMKDLAQADLFGLFVPEEYGGLGGGCMDICVPWKNFHTAV</sequence>
<reference evidence="2 3" key="1">
    <citation type="submission" date="2016-06" db="EMBL/GenBank/DDBJ databases">
        <title>Respiratory ammonification of nitrate coupled to the oxidation of elemental sulfur in deep-sea autotrophic thermophilic bacteria.</title>
        <authorList>
            <person name="Slobodkina G.B."/>
            <person name="Mardanov A.V."/>
            <person name="Ravin N.V."/>
            <person name="Frolova A.A."/>
            <person name="Viryasiv M.B."/>
            <person name="Chernyh N.A."/>
            <person name="Bonch-Osmolovskaya E.A."/>
            <person name="Slobodkin A.I."/>
        </authorList>
    </citation>
    <scope>NUCLEOTIDE SEQUENCE [LARGE SCALE GENOMIC DNA]</scope>
    <source>
        <strain evidence="2 3">S69</strain>
    </source>
</reference>
<dbReference type="STRING" id="1156395.DBT_0840"/>
<dbReference type="PATRIC" id="fig|1156395.6.peg.853"/>
<organism evidence="2 3">
    <name type="scientific">Dissulfuribacter thermophilus</name>
    <dbReference type="NCBI Taxonomy" id="1156395"/>
    <lineage>
        <taxon>Bacteria</taxon>
        <taxon>Pseudomonadati</taxon>
        <taxon>Thermodesulfobacteriota</taxon>
        <taxon>Dissulfuribacteria</taxon>
        <taxon>Dissulfuribacterales</taxon>
        <taxon>Dissulfuribacteraceae</taxon>
        <taxon>Dissulfuribacter</taxon>
    </lineage>
</organism>
<dbReference type="Gene3D" id="1.10.540.10">
    <property type="entry name" value="Acyl-CoA dehydrogenase/oxidase, N-terminal domain"/>
    <property type="match status" value="1"/>
</dbReference>
<dbReference type="EMBL" id="MAGO01000003">
    <property type="protein sequence ID" value="OCC15915.1"/>
    <property type="molecule type" value="Genomic_DNA"/>
</dbReference>
<proteinExistence type="predicted"/>
<dbReference type="InterPro" id="IPR009100">
    <property type="entry name" value="AcylCoA_DH/oxidase_NM_dom_sf"/>
</dbReference>
<dbReference type="InterPro" id="IPR037069">
    <property type="entry name" value="AcylCoA_DH/ox_N_sf"/>
</dbReference>
<evidence type="ECO:0000313" key="2">
    <source>
        <dbReference type="EMBL" id="OCC15915.1"/>
    </source>
</evidence>
<dbReference type="Proteomes" id="UP000093080">
    <property type="component" value="Unassembled WGS sequence"/>
</dbReference>
<protein>
    <submittedName>
        <fullName evidence="2">Butyryl-CoA dehydrogenase</fullName>
    </submittedName>
</protein>
<evidence type="ECO:0000313" key="3">
    <source>
        <dbReference type="Proteomes" id="UP000093080"/>
    </source>
</evidence>
<name>A0A1B9F7Y0_9BACT</name>
<dbReference type="GO" id="GO:0050660">
    <property type="term" value="F:flavin adenine dinucleotide binding"/>
    <property type="evidence" value="ECO:0007669"/>
    <property type="project" value="InterPro"/>
</dbReference>
<dbReference type="AlphaFoldDB" id="A0A1B9F7Y0"/>
<dbReference type="Pfam" id="PF02771">
    <property type="entry name" value="Acyl-CoA_dh_N"/>
    <property type="match status" value="1"/>
</dbReference>
<accession>A0A1B9F7Y0</accession>
<feature type="domain" description="Acyl-CoA dehydrogenase/oxidase N-terminal" evidence="1">
    <location>
        <begin position="9"/>
        <end position="74"/>
    </location>
</feature>
<dbReference type="SUPFAM" id="SSF56645">
    <property type="entry name" value="Acyl-CoA dehydrogenase NM domain-like"/>
    <property type="match status" value="1"/>
</dbReference>
<dbReference type="GO" id="GO:0003995">
    <property type="term" value="F:acyl-CoA dehydrogenase activity"/>
    <property type="evidence" value="ECO:0007669"/>
    <property type="project" value="TreeGrafter"/>
</dbReference>
<dbReference type="PANTHER" id="PTHR43884">
    <property type="entry name" value="ACYL-COA DEHYDROGENASE"/>
    <property type="match status" value="1"/>
</dbReference>
<evidence type="ECO:0000259" key="1">
    <source>
        <dbReference type="Pfam" id="PF02771"/>
    </source>
</evidence>
<dbReference type="PANTHER" id="PTHR43884:SF12">
    <property type="entry name" value="ISOVALERYL-COA DEHYDROGENASE, MITOCHONDRIAL-RELATED"/>
    <property type="match status" value="1"/>
</dbReference>
<gene>
    <name evidence="2" type="ORF">DBT_0840</name>
</gene>